<dbReference type="Pfam" id="PF00294">
    <property type="entry name" value="PfkB"/>
    <property type="match status" value="1"/>
</dbReference>
<name>A0ABS6JBT9_9BACI</name>
<proteinExistence type="predicted"/>
<keyword evidence="2" id="KW-0418">Kinase</keyword>
<dbReference type="PROSITE" id="PS00584">
    <property type="entry name" value="PFKB_KINASES_2"/>
    <property type="match status" value="1"/>
</dbReference>
<organism evidence="4 5">
    <name type="scientific">Evansella tamaricis</name>
    <dbReference type="NCBI Taxonomy" id="2069301"/>
    <lineage>
        <taxon>Bacteria</taxon>
        <taxon>Bacillati</taxon>
        <taxon>Bacillota</taxon>
        <taxon>Bacilli</taxon>
        <taxon>Bacillales</taxon>
        <taxon>Bacillaceae</taxon>
        <taxon>Evansella</taxon>
    </lineage>
</organism>
<sequence>MKGKDHRILEMIKANPFISQQELAERLDLSRSAVAGYISALVKQGKIVGRAYVLREEKGILCIGGGNVDRKARVNGEFLWYDSNPVNVTESVGGVARNIAENLGRLGLKTSLLTAVGLDKMGEQVLDSVTPYVDISPSIQLKGTTGTYTAVLGDTGEMLFALANMEIYDNLSLDDLTEKWNHIRSAEILVMDLNFPKEVISSIILNRQKDHLLTAIVPVSAKKMNRMPDDLTGVDYIICNQEELASLIKQFRIDPNLSTEEAMKEITLLGVNNIIITHGRKGVSYYSINGEIGTTSSFSSTVKDVTGAGDAFVAGLLYGVFSGENIEKSCQYGLACAALTVETDKSVNETLSEEALHTILSSHNHRR</sequence>
<keyword evidence="1" id="KW-0808">Transferase</keyword>
<gene>
    <name evidence="4" type="ORF">KS419_05310</name>
</gene>
<comment type="caution">
    <text evidence="4">The sequence shown here is derived from an EMBL/GenBank/DDBJ whole genome shotgun (WGS) entry which is preliminary data.</text>
</comment>
<accession>A0ABS6JBT9</accession>
<keyword evidence="5" id="KW-1185">Reference proteome</keyword>
<evidence type="ECO:0000313" key="4">
    <source>
        <dbReference type="EMBL" id="MBU9711147.1"/>
    </source>
</evidence>
<dbReference type="PANTHER" id="PTHR10584:SF166">
    <property type="entry name" value="RIBOKINASE"/>
    <property type="match status" value="1"/>
</dbReference>
<reference evidence="4 5" key="1">
    <citation type="submission" date="2021-06" db="EMBL/GenBank/DDBJ databases">
        <title>Bacillus sp. RD4P76, an endophyte from a halophyte.</title>
        <authorList>
            <person name="Sun J.-Q."/>
        </authorList>
    </citation>
    <scope>NUCLEOTIDE SEQUENCE [LARGE SCALE GENOMIC DNA]</scope>
    <source>
        <strain evidence="4 5">CGMCC 1.15917</strain>
    </source>
</reference>
<evidence type="ECO:0000256" key="2">
    <source>
        <dbReference type="ARBA" id="ARBA00022777"/>
    </source>
</evidence>
<dbReference type="Proteomes" id="UP000784880">
    <property type="component" value="Unassembled WGS sequence"/>
</dbReference>
<feature type="domain" description="Carbohydrate kinase PfkB" evidence="3">
    <location>
        <begin position="60"/>
        <end position="345"/>
    </location>
</feature>
<evidence type="ECO:0000313" key="5">
    <source>
        <dbReference type="Proteomes" id="UP000784880"/>
    </source>
</evidence>
<dbReference type="InterPro" id="IPR002173">
    <property type="entry name" value="Carboh/pur_kinase_PfkB_CS"/>
</dbReference>
<dbReference type="EMBL" id="JAHQCS010000059">
    <property type="protein sequence ID" value="MBU9711147.1"/>
    <property type="molecule type" value="Genomic_DNA"/>
</dbReference>
<dbReference type="PROSITE" id="PS00583">
    <property type="entry name" value="PFKB_KINASES_1"/>
    <property type="match status" value="1"/>
</dbReference>
<dbReference type="CDD" id="cd01941">
    <property type="entry name" value="YeiC_kinase_like"/>
    <property type="match status" value="1"/>
</dbReference>
<dbReference type="Pfam" id="PF13412">
    <property type="entry name" value="HTH_24"/>
    <property type="match status" value="1"/>
</dbReference>
<dbReference type="PANTHER" id="PTHR10584">
    <property type="entry name" value="SUGAR KINASE"/>
    <property type="match status" value="1"/>
</dbReference>
<evidence type="ECO:0000259" key="3">
    <source>
        <dbReference type="Pfam" id="PF00294"/>
    </source>
</evidence>
<protein>
    <submittedName>
        <fullName evidence="4">Winged helix-turn-helix transcriptional regulator</fullName>
    </submittedName>
</protein>
<dbReference type="RefSeq" id="WP_217065035.1">
    <property type="nucleotide sequence ID" value="NZ_JAHQCS010000059.1"/>
</dbReference>
<evidence type="ECO:0000256" key="1">
    <source>
        <dbReference type="ARBA" id="ARBA00022679"/>
    </source>
</evidence>
<dbReference type="InterPro" id="IPR011611">
    <property type="entry name" value="PfkB_dom"/>
</dbReference>